<dbReference type="SUPFAM" id="SSF102114">
    <property type="entry name" value="Radical SAM enzymes"/>
    <property type="match status" value="1"/>
</dbReference>
<protein>
    <submittedName>
        <fullName evidence="2">Radical SAM family uncharacterized protein</fullName>
    </submittedName>
</protein>
<dbReference type="PANTHER" id="PTHR42731:SF1">
    <property type="entry name" value="RADICAL SAM DOMAIN PROTEIN"/>
    <property type="match status" value="1"/>
</dbReference>
<dbReference type="SFLD" id="SFLDG01082">
    <property type="entry name" value="B12-binding_domain_containing"/>
    <property type="match status" value="1"/>
</dbReference>
<dbReference type="Pfam" id="PF04055">
    <property type="entry name" value="Radical_SAM"/>
    <property type="match status" value="1"/>
</dbReference>
<evidence type="ECO:0000313" key="3">
    <source>
        <dbReference type="Proteomes" id="UP000559117"/>
    </source>
</evidence>
<dbReference type="SFLD" id="SFLDS00029">
    <property type="entry name" value="Radical_SAM"/>
    <property type="match status" value="1"/>
</dbReference>
<dbReference type="AlphaFoldDB" id="A0A840UCB2"/>
<dbReference type="CDD" id="cd01335">
    <property type="entry name" value="Radical_SAM"/>
    <property type="match status" value="1"/>
</dbReference>
<accession>A0A840UCB2</accession>
<dbReference type="Proteomes" id="UP000559117">
    <property type="component" value="Unassembled WGS sequence"/>
</dbReference>
<proteinExistence type="predicted"/>
<dbReference type="InterPro" id="IPR006638">
    <property type="entry name" value="Elp3/MiaA/NifB-like_rSAM"/>
</dbReference>
<dbReference type="SMART" id="SM00729">
    <property type="entry name" value="Elp3"/>
    <property type="match status" value="1"/>
</dbReference>
<feature type="domain" description="Radical SAM core" evidence="1">
    <location>
        <begin position="255"/>
        <end position="489"/>
    </location>
</feature>
<dbReference type="InterPro" id="IPR058240">
    <property type="entry name" value="rSAM_sf"/>
</dbReference>
<evidence type="ECO:0000313" key="2">
    <source>
        <dbReference type="EMBL" id="MBB5335371.1"/>
    </source>
</evidence>
<dbReference type="InterPro" id="IPR023862">
    <property type="entry name" value="CHP03960_rSAM"/>
</dbReference>
<reference evidence="2 3" key="1">
    <citation type="submission" date="2020-08" db="EMBL/GenBank/DDBJ databases">
        <title>Genomic Encyclopedia of Type Strains, Phase IV (KMG-IV): sequencing the most valuable type-strain genomes for metagenomic binning, comparative biology and taxonomic classification.</title>
        <authorList>
            <person name="Goeker M."/>
        </authorList>
    </citation>
    <scope>NUCLEOTIDE SEQUENCE [LARGE SCALE GENOMIC DNA]</scope>
    <source>
        <strain evidence="2 3">DSM 24661</strain>
    </source>
</reference>
<sequence length="616" mass="69998">MNKLSPSILQTVSKPARYTGGEVNAIHKDLNTVDCKFALSMPDVYEVGMSNLGLKILYEIINNRTDTAAERVYTPWPDMEGKMRENKIPLYSLESYTPLNEFNFIGFTLQYELSYTNILNMLDLAGIPLFANDRSNDMPFIVGGGPCVYNVEPIADFFDFFILGEGEEVINDVISAFIAWKKETSTCDRHEFLRIAAKIPGIYVPAFYEPHYDENNNFVKITPKYDDIPAVIHKRVLADLDSIPSIEKPIVPFIDIVHDRLMLELFRGCSRGCRFCQAGIIYRPVRERRSETLFKLAEKMIDNTGYDEMSLTSLSSADYSCLPTLIDDLTDKYAGQKMSFSLPSLRIDSFSIDIAHKLQATRKSGLTFAPEAGTQRLRDVINKGVTEENLLDSCSAAFKHGWKTVKLYFMMGLPTETDEDIIGIADLAQKVVNLYKNIKNRRDVKVTVSVSCFVPKPYTPFQWFGQNTQEEFKRKQRLLKDTIKDKAINFNYHDSATSSLEGIIARGDRRLAKVIYNAYKNGAKFDGWSEMFNNDIWMQAFADANIETAPYNLRQREFAENLPWDHTSPGVNKQFLINEYKKAAAEQLTPDCRRGSCTGCGICQELDVAVTDWGEK</sequence>
<keyword evidence="3" id="KW-1185">Reference proteome</keyword>
<dbReference type="NCBIfam" id="TIGR03960">
    <property type="entry name" value="rSAM_fuse_unch"/>
    <property type="match status" value="1"/>
</dbReference>
<dbReference type="InterPro" id="IPR045784">
    <property type="entry name" value="Radical_SAM_N2"/>
</dbReference>
<dbReference type="GO" id="GO:0051536">
    <property type="term" value="F:iron-sulfur cluster binding"/>
    <property type="evidence" value="ECO:0007669"/>
    <property type="project" value="InterPro"/>
</dbReference>
<dbReference type="Gene3D" id="3.80.30.20">
    <property type="entry name" value="tm_1862 like domain"/>
    <property type="match status" value="1"/>
</dbReference>
<organism evidence="2 3">
    <name type="scientific">Pectinatus brassicae</name>
    <dbReference type="NCBI Taxonomy" id="862415"/>
    <lineage>
        <taxon>Bacteria</taxon>
        <taxon>Bacillati</taxon>
        <taxon>Bacillota</taxon>
        <taxon>Negativicutes</taxon>
        <taxon>Selenomonadales</taxon>
        <taxon>Selenomonadaceae</taxon>
        <taxon>Pectinatus</taxon>
    </lineage>
</organism>
<evidence type="ECO:0000259" key="1">
    <source>
        <dbReference type="PROSITE" id="PS51918"/>
    </source>
</evidence>
<comment type="caution">
    <text evidence="2">The sequence shown here is derived from an EMBL/GenBank/DDBJ whole genome shotgun (WGS) entry which is preliminary data.</text>
</comment>
<dbReference type="EMBL" id="JACHFH010000004">
    <property type="protein sequence ID" value="MBB5335371.1"/>
    <property type="molecule type" value="Genomic_DNA"/>
</dbReference>
<name>A0A840UCB2_9FIRM</name>
<dbReference type="Pfam" id="PF19864">
    <property type="entry name" value="Radical_SAM_N2"/>
    <property type="match status" value="1"/>
</dbReference>
<dbReference type="InterPro" id="IPR023404">
    <property type="entry name" value="rSAM_horseshoe"/>
</dbReference>
<dbReference type="PROSITE" id="PS51918">
    <property type="entry name" value="RADICAL_SAM"/>
    <property type="match status" value="1"/>
</dbReference>
<gene>
    <name evidence="2" type="ORF">HNR32_000492</name>
</gene>
<dbReference type="PANTHER" id="PTHR42731">
    <property type="entry name" value="SLL1084 PROTEIN"/>
    <property type="match status" value="1"/>
</dbReference>
<dbReference type="InterPro" id="IPR007197">
    <property type="entry name" value="rSAM"/>
</dbReference>
<dbReference type="GO" id="GO:0003824">
    <property type="term" value="F:catalytic activity"/>
    <property type="evidence" value="ECO:0007669"/>
    <property type="project" value="InterPro"/>
</dbReference>